<name>A0A1B0CHK9_LUTLO</name>
<dbReference type="SUPFAM" id="SSF55315">
    <property type="entry name" value="L30e-like"/>
    <property type="match status" value="1"/>
</dbReference>
<dbReference type="Gene3D" id="3.30.160.60">
    <property type="entry name" value="Classic Zinc Finger"/>
    <property type="match status" value="3"/>
</dbReference>
<dbReference type="SUPFAM" id="SSF57667">
    <property type="entry name" value="beta-beta-alpha zinc fingers"/>
    <property type="match status" value="1"/>
</dbReference>
<dbReference type="EMBL" id="AJWK01012447">
    <property type="status" value="NOT_ANNOTATED_CDS"/>
    <property type="molecule type" value="Genomic_DNA"/>
</dbReference>
<dbReference type="SMART" id="SM00355">
    <property type="entry name" value="ZnF_C2H2"/>
    <property type="match status" value="6"/>
</dbReference>
<comment type="similarity">
    <text evidence="1">Belongs to the eukaryotic ribosomal protein eL8 family.</text>
</comment>
<dbReference type="InterPro" id="IPR029064">
    <property type="entry name" value="Ribosomal_eL30-like_sf"/>
</dbReference>
<dbReference type="PANTHER" id="PTHR23105">
    <property type="entry name" value="RIBOSOMAL PROTEIN L7AE FAMILY MEMBER"/>
    <property type="match status" value="1"/>
</dbReference>
<dbReference type="PROSITE" id="PS00028">
    <property type="entry name" value="ZINC_FINGER_C2H2_1"/>
    <property type="match status" value="4"/>
</dbReference>
<dbReference type="InterPro" id="IPR018492">
    <property type="entry name" value="Ribosomal_eL8/Nhp2"/>
</dbReference>
<dbReference type="VEuPathDB" id="VectorBase:LLOJ003921"/>
<evidence type="ECO:0000313" key="9">
    <source>
        <dbReference type="EnsemblMetazoa" id="LLOJ003921-PA"/>
    </source>
</evidence>
<dbReference type="InterPro" id="IPR004037">
    <property type="entry name" value="Ribosomal_eL8-like_CS"/>
</dbReference>
<dbReference type="PROSITE" id="PS01082">
    <property type="entry name" value="RIBOSOMAL_L7AE"/>
    <property type="match status" value="1"/>
</dbReference>
<accession>A0A1B0CHK9</accession>
<dbReference type="GO" id="GO:0008270">
    <property type="term" value="F:zinc ion binding"/>
    <property type="evidence" value="ECO:0007669"/>
    <property type="project" value="UniProtKB-KW"/>
</dbReference>
<dbReference type="Gene3D" id="3.30.1330.30">
    <property type="match status" value="1"/>
</dbReference>
<dbReference type="PROSITE" id="PS50157">
    <property type="entry name" value="ZINC_FINGER_C2H2_2"/>
    <property type="match status" value="4"/>
</dbReference>
<feature type="domain" description="C2H2-type" evidence="8">
    <location>
        <begin position="214"/>
        <end position="242"/>
    </location>
</feature>
<feature type="region of interest" description="Disordered" evidence="7">
    <location>
        <begin position="456"/>
        <end position="475"/>
    </location>
</feature>
<dbReference type="InterPro" id="IPR013087">
    <property type="entry name" value="Znf_C2H2_type"/>
</dbReference>
<keyword evidence="2" id="KW-0689">Ribosomal protein</keyword>
<sequence>MANKAGTPIPEATKLDLATKVEGVKVEELPGSSGSSQDFSCSICSTKFHLRNDLLKHFLQHGNNEIDYNGRPKAPEVTVPKTVSSSGGAAKTTMIQCEWCPDKFKDISRAIQHKHRKHANILVNYYCEYCGKQFPLRISLIRHQFTCSEQKEASADTNCLPIYNCILCEARFMTAAAKATHEKNTHFASIPTTIVPPPSKKIRMSNNGEWCSLYYCHLCGAEYSMKHNLKKHLENYHTLEERTKFPSAGIIKCKLCDALFHTKNAYLVHNLHHSKDDIYVNSEKERLQMVHKVDQDLDLNRIHIPTTMKLTSKGQIPKKYLHLMPSVKVGGPKGRPGGKHKKKRVGKKVAPPPLAVKKVEPKKVVNPLFEKRPKNFGIGQNVQPKRDLARFVKWPKYIRIQRHKSVLQKRLKVPPPVNQFTQTADKQTAVQLFKLLEKYRPESELAKKARLRAAAEAKAKGKEAPPSKKPNTIRSGTNTVTKLVEQKKASLVVIAHDVDPIELVLFLPALCRKMGVPYVIVKGKARLGVLVRRKTCTCVCLTQVDGNDRVTLGKLVETVKNNYNERYDEIRKHWGGGLLGFKSIARQRKLEKAKARELAQKHA</sequence>
<dbReference type="InterPro" id="IPR036236">
    <property type="entry name" value="Znf_C2H2_sf"/>
</dbReference>
<dbReference type="VEuPathDB" id="VectorBase:LLONM1_011397"/>
<dbReference type="InterPro" id="IPR050257">
    <property type="entry name" value="eL8/uL1-like"/>
</dbReference>
<feature type="compositionally biased region" description="Basic residues" evidence="7">
    <location>
        <begin position="336"/>
        <end position="347"/>
    </location>
</feature>
<dbReference type="GO" id="GO:0003723">
    <property type="term" value="F:RNA binding"/>
    <property type="evidence" value="ECO:0007669"/>
    <property type="project" value="InterPro"/>
</dbReference>
<organism evidence="9 10">
    <name type="scientific">Lutzomyia longipalpis</name>
    <name type="common">Sand fly</name>
    <dbReference type="NCBI Taxonomy" id="7200"/>
    <lineage>
        <taxon>Eukaryota</taxon>
        <taxon>Metazoa</taxon>
        <taxon>Ecdysozoa</taxon>
        <taxon>Arthropoda</taxon>
        <taxon>Hexapoda</taxon>
        <taxon>Insecta</taxon>
        <taxon>Pterygota</taxon>
        <taxon>Neoptera</taxon>
        <taxon>Endopterygota</taxon>
        <taxon>Diptera</taxon>
        <taxon>Nematocera</taxon>
        <taxon>Psychodoidea</taxon>
        <taxon>Psychodidae</taxon>
        <taxon>Lutzomyia</taxon>
        <taxon>Lutzomyia</taxon>
    </lineage>
</organism>
<evidence type="ECO:0000313" key="10">
    <source>
        <dbReference type="Proteomes" id="UP000092461"/>
    </source>
</evidence>
<evidence type="ECO:0000256" key="6">
    <source>
        <dbReference type="PROSITE-ProRule" id="PRU00042"/>
    </source>
</evidence>
<evidence type="ECO:0000256" key="3">
    <source>
        <dbReference type="ARBA" id="ARBA00023274"/>
    </source>
</evidence>
<keyword evidence="10" id="KW-1185">Reference proteome</keyword>
<dbReference type="InterPro" id="IPR001921">
    <property type="entry name" value="Ribosomal_eL8_euk"/>
</dbReference>
<dbReference type="FunFam" id="3.30.1330.30:FF:000003">
    <property type="entry name" value="60S ribosomal protein L7a"/>
    <property type="match status" value="1"/>
</dbReference>
<evidence type="ECO:0000256" key="5">
    <source>
        <dbReference type="ARBA" id="ARBA00035345"/>
    </source>
</evidence>
<dbReference type="Pfam" id="PF01248">
    <property type="entry name" value="Ribosomal_L7Ae"/>
    <property type="match status" value="1"/>
</dbReference>
<dbReference type="AlphaFoldDB" id="A0A1B0CHK9"/>
<reference evidence="9" key="1">
    <citation type="submission" date="2020-05" db="UniProtKB">
        <authorList>
            <consortium name="EnsemblMetazoa"/>
        </authorList>
    </citation>
    <scope>IDENTIFICATION</scope>
    <source>
        <strain evidence="9">Jacobina</strain>
    </source>
</reference>
<evidence type="ECO:0000256" key="4">
    <source>
        <dbReference type="ARBA" id="ARBA00035232"/>
    </source>
</evidence>
<keyword evidence="6" id="KW-0862">Zinc</keyword>
<feature type="domain" description="C2H2-type" evidence="8">
    <location>
        <begin position="163"/>
        <end position="191"/>
    </location>
</feature>
<dbReference type="GO" id="GO:1990904">
    <property type="term" value="C:ribonucleoprotein complex"/>
    <property type="evidence" value="ECO:0007669"/>
    <property type="project" value="UniProtKB-KW"/>
</dbReference>
<feature type="domain" description="C2H2-type" evidence="8">
    <location>
        <begin position="39"/>
        <end position="66"/>
    </location>
</feature>
<dbReference type="EnsemblMetazoa" id="LLOJ003921-RA">
    <property type="protein sequence ID" value="LLOJ003921-PA"/>
    <property type="gene ID" value="LLOJ003921"/>
</dbReference>
<dbReference type="Proteomes" id="UP000092461">
    <property type="component" value="Unassembled WGS sequence"/>
</dbReference>
<dbReference type="VEuPathDB" id="VectorBase:LLONM1_007273"/>
<feature type="region of interest" description="Disordered" evidence="7">
    <location>
        <begin position="326"/>
        <end position="349"/>
    </location>
</feature>
<proteinExistence type="inferred from homology"/>
<dbReference type="PRINTS" id="PR00882">
    <property type="entry name" value="RIBOSOMALL7A"/>
</dbReference>
<dbReference type="GO" id="GO:0005840">
    <property type="term" value="C:ribosome"/>
    <property type="evidence" value="ECO:0007669"/>
    <property type="project" value="UniProtKB-KW"/>
</dbReference>
<protein>
    <recommendedName>
        <fullName evidence="4">Large ribosomal subunit protein eL8</fullName>
    </recommendedName>
    <alternativeName>
        <fullName evidence="5">60S ribosomal protein L7a</fullName>
    </alternativeName>
</protein>
<keyword evidence="3" id="KW-0687">Ribonucleoprotein</keyword>
<keyword evidence="6" id="KW-0479">Metal-binding</keyword>
<evidence type="ECO:0000259" key="8">
    <source>
        <dbReference type="PROSITE" id="PS50157"/>
    </source>
</evidence>
<evidence type="ECO:0000256" key="1">
    <source>
        <dbReference type="ARBA" id="ARBA00007337"/>
    </source>
</evidence>
<dbReference type="GO" id="GO:0042254">
    <property type="term" value="P:ribosome biogenesis"/>
    <property type="evidence" value="ECO:0007669"/>
    <property type="project" value="InterPro"/>
</dbReference>
<evidence type="ECO:0000256" key="2">
    <source>
        <dbReference type="ARBA" id="ARBA00022980"/>
    </source>
</evidence>
<feature type="compositionally biased region" description="Basic and acidic residues" evidence="7">
    <location>
        <begin position="456"/>
        <end position="466"/>
    </location>
</feature>
<keyword evidence="6" id="KW-0863">Zinc-finger</keyword>
<dbReference type="PRINTS" id="PR00881">
    <property type="entry name" value="L7ARS6FAMILY"/>
</dbReference>
<dbReference type="InterPro" id="IPR004038">
    <property type="entry name" value="Ribosomal_eL8/eL30/eS12/Gad45"/>
</dbReference>
<evidence type="ECO:0000256" key="7">
    <source>
        <dbReference type="SAM" id="MobiDB-lite"/>
    </source>
</evidence>
<feature type="domain" description="C2H2-type" evidence="8">
    <location>
        <begin position="125"/>
        <end position="152"/>
    </location>
</feature>